<dbReference type="GO" id="GO:0016740">
    <property type="term" value="F:transferase activity"/>
    <property type="evidence" value="ECO:0007669"/>
    <property type="project" value="UniProtKB-KW"/>
</dbReference>
<dbReference type="PROSITE" id="PS50404">
    <property type="entry name" value="GST_NTER"/>
    <property type="match status" value="1"/>
</dbReference>
<dbReference type="CDD" id="cd03188">
    <property type="entry name" value="GST_C_Beta"/>
    <property type="match status" value="1"/>
</dbReference>
<feature type="domain" description="GST C-terminal" evidence="2">
    <location>
        <begin position="91"/>
        <end position="217"/>
    </location>
</feature>
<dbReference type="InterPro" id="IPR010987">
    <property type="entry name" value="Glutathione-S-Trfase_C-like"/>
</dbReference>
<comment type="caution">
    <text evidence="3">The sequence shown here is derived from an EMBL/GenBank/DDBJ whole genome shotgun (WGS) entry which is preliminary data.</text>
</comment>
<dbReference type="PANTHER" id="PTHR44051:SF8">
    <property type="entry name" value="GLUTATHIONE S-TRANSFERASE GSTA"/>
    <property type="match status" value="1"/>
</dbReference>
<dbReference type="Pfam" id="PF02798">
    <property type="entry name" value="GST_N"/>
    <property type="match status" value="1"/>
</dbReference>
<dbReference type="SFLD" id="SFLDG01150">
    <property type="entry name" value="Main.1:_Beta-like"/>
    <property type="match status" value="1"/>
</dbReference>
<dbReference type="Proteomes" id="UP000310754">
    <property type="component" value="Unassembled WGS sequence"/>
</dbReference>
<dbReference type="Gene3D" id="3.40.30.10">
    <property type="entry name" value="Glutaredoxin"/>
    <property type="match status" value="1"/>
</dbReference>
<dbReference type="InterPro" id="IPR004045">
    <property type="entry name" value="Glutathione_S-Trfase_N"/>
</dbReference>
<dbReference type="Gene3D" id="1.20.1050.10">
    <property type="match status" value="1"/>
</dbReference>
<dbReference type="SUPFAM" id="SSF52833">
    <property type="entry name" value="Thioredoxin-like"/>
    <property type="match status" value="1"/>
</dbReference>
<dbReference type="InterPro" id="IPR036249">
    <property type="entry name" value="Thioredoxin-like_sf"/>
</dbReference>
<dbReference type="SFLD" id="SFLDS00019">
    <property type="entry name" value="Glutathione_Transferase_(cytos"/>
    <property type="match status" value="1"/>
</dbReference>
<dbReference type="EMBL" id="SSOA01000006">
    <property type="protein sequence ID" value="THF49220.1"/>
    <property type="molecule type" value="Genomic_DNA"/>
</dbReference>
<dbReference type="PROSITE" id="PS50405">
    <property type="entry name" value="GST_CTER"/>
    <property type="match status" value="1"/>
</dbReference>
<feature type="domain" description="GST N-terminal" evidence="1">
    <location>
        <begin position="4"/>
        <end position="85"/>
    </location>
</feature>
<dbReference type="CDD" id="cd03057">
    <property type="entry name" value="GST_N_Beta"/>
    <property type="match status" value="1"/>
</dbReference>
<organism evidence="3 4">
    <name type="scientific">Allorhizobium terrae</name>
    <dbReference type="NCBI Taxonomy" id="1848972"/>
    <lineage>
        <taxon>Bacteria</taxon>
        <taxon>Pseudomonadati</taxon>
        <taxon>Pseudomonadota</taxon>
        <taxon>Alphaproteobacteria</taxon>
        <taxon>Hyphomicrobiales</taxon>
        <taxon>Rhizobiaceae</taxon>
        <taxon>Rhizobium/Agrobacterium group</taxon>
        <taxon>Allorhizobium</taxon>
    </lineage>
</organism>
<evidence type="ECO:0000313" key="4">
    <source>
        <dbReference type="Proteomes" id="UP000310754"/>
    </source>
</evidence>
<dbReference type="AlphaFoldDB" id="A0A4S3ZTZ1"/>
<protein>
    <submittedName>
        <fullName evidence="3">Glutathione S-transferase</fullName>
    </submittedName>
</protein>
<sequence>MSRFENLTLWYWPTACSLACHIVLEETGLPYKEIKVDFASGAQRQPDYLSINPKGRVPALQVADGILTETPAILTYLAPAFRAALGQAESDALQSARELEFMCWLASTVHVAFAHISRAERYATSPEAQADVKRKGAESCRPLWQEIEAKLQGREWAMGERYSVLDPYLQVFWNWGKGERLGYDMEADFPVWTAHARRLCSRPAVSRVYARAGLVAP</sequence>
<accession>A0A4S3ZTZ1</accession>
<reference evidence="3 4" key="1">
    <citation type="submission" date="2019-04" db="EMBL/GenBank/DDBJ databases">
        <title>Rhizobium terrae sp. nov., isolated from a paddy soil.</title>
        <authorList>
            <person name="Lin S.-Y."/>
            <person name="Hameed A."/>
            <person name="Huang H.-I."/>
            <person name="Young C.-C."/>
        </authorList>
    </citation>
    <scope>NUCLEOTIDE SEQUENCE [LARGE SCALE GENOMIC DNA]</scope>
    <source>
        <strain evidence="3 4">CC-HIH110</strain>
    </source>
</reference>
<name>A0A4S3ZTZ1_9HYPH</name>
<dbReference type="InterPro" id="IPR040079">
    <property type="entry name" value="Glutathione_S-Trfase"/>
</dbReference>
<dbReference type="SFLD" id="SFLDG00358">
    <property type="entry name" value="Main_(cytGST)"/>
    <property type="match status" value="1"/>
</dbReference>
<keyword evidence="4" id="KW-1185">Reference proteome</keyword>
<proteinExistence type="predicted"/>
<evidence type="ECO:0000259" key="1">
    <source>
        <dbReference type="PROSITE" id="PS50404"/>
    </source>
</evidence>
<gene>
    <name evidence="3" type="ORF">E6C51_12575</name>
</gene>
<evidence type="ECO:0000259" key="2">
    <source>
        <dbReference type="PROSITE" id="PS50405"/>
    </source>
</evidence>
<dbReference type="PANTHER" id="PTHR44051">
    <property type="entry name" value="GLUTATHIONE S-TRANSFERASE-RELATED"/>
    <property type="match status" value="1"/>
</dbReference>
<dbReference type="RefSeq" id="WP_146937951.1">
    <property type="nucleotide sequence ID" value="NZ_SSOA01000006.1"/>
</dbReference>
<keyword evidence="3" id="KW-0808">Transferase</keyword>
<dbReference type="SUPFAM" id="SSF47616">
    <property type="entry name" value="GST C-terminal domain-like"/>
    <property type="match status" value="1"/>
</dbReference>
<dbReference type="InterPro" id="IPR036282">
    <property type="entry name" value="Glutathione-S-Trfase_C_sf"/>
</dbReference>
<evidence type="ECO:0000313" key="3">
    <source>
        <dbReference type="EMBL" id="THF49220.1"/>
    </source>
</evidence>